<evidence type="ECO:0000256" key="10">
    <source>
        <dbReference type="ARBA" id="ARBA00023159"/>
    </source>
</evidence>
<comment type="subcellular location">
    <subcellularLocation>
        <location evidence="1">Cytoplasm</location>
    </subcellularLocation>
</comment>
<comment type="similarity">
    <text evidence="2">Belongs to the DtxR/MntR family.</text>
</comment>
<dbReference type="InterPro" id="IPR036421">
    <property type="entry name" value="Fe_dep_repressor_sf"/>
</dbReference>
<dbReference type="PANTHER" id="PTHR33238">
    <property type="entry name" value="IRON (METAL) DEPENDENT REPRESSOR, DTXR FAMILY"/>
    <property type="match status" value="1"/>
</dbReference>
<dbReference type="Pfam" id="PF04023">
    <property type="entry name" value="FeoA"/>
    <property type="match status" value="1"/>
</dbReference>
<evidence type="ECO:0000256" key="13">
    <source>
        <dbReference type="ARBA" id="ARBA00025185"/>
    </source>
</evidence>
<keyword evidence="5" id="KW-0963">Cytoplasm</keyword>
<evidence type="ECO:0000256" key="3">
    <source>
        <dbReference type="ARBA" id="ARBA00011738"/>
    </source>
</evidence>
<reference evidence="16 17" key="1">
    <citation type="submission" date="2019-05" db="EMBL/GenBank/DDBJ databases">
        <authorList>
            <consortium name="Science for Life Laboratories"/>
        </authorList>
    </citation>
    <scope>NUCLEOTIDE SEQUENCE [LARGE SCALE GENOMIC DNA]</scope>
    <source>
        <strain evidence="16">Soil9</strain>
    </source>
</reference>
<keyword evidence="8" id="KW-0805">Transcription regulation</keyword>
<keyword evidence="6" id="KW-0678">Repressor</keyword>
<keyword evidence="9" id="KW-0238">DNA-binding</keyword>
<dbReference type="Pfam" id="PF01325">
    <property type="entry name" value="Fe_dep_repress"/>
    <property type="match status" value="1"/>
</dbReference>
<dbReference type="InterPro" id="IPR036390">
    <property type="entry name" value="WH_DNA-bd_sf"/>
</dbReference>
<keyword evidence="10" id="KW-0010">Activator</keyword>
<dbReference type="SUPFAM" id="SSF50037">
    <property type="entry name" value="C-terminal domain of transcriptional repressors"/>
    <property type="match status" value="1"/>
</dbReference>
<evidence type="ECO:0000256" key="14">
    <source>
        <dbReference type="ARBA" id="ARBA00032593"/>
    </source>
</evidence>
<dbReference type="InterPro" id="IPR050536">
    <property type="entry name" value="DtxR_MntR_Metal-Reg"/>
</dbReference>
<evidence type="ECO:0000256" key="2">
    <source>
        <dbReference type="ARBA" id="ARBA00007871"/>
    </source>
</evidence>
<evidence type="ECO:0000259" key="15">
    <source>
        <dbReference type="PROSITE" id="PS50944"/>
    </source>
</evidence>
<dbReference type="EMBL" id="LR593886">
    <property type="protein sequence ID" value="VTR95836.1"/>
    <property type="molecule type" value="Genomic_DNA"/>
</dbReference>
<evidence type="ECO:0000313" key="17">
    <source>
        <dbReference type="Proteomes" id="UP000464178"/>
    </source>
</evidence>
<sequence>MPDQPTQAVQDYLKAIHRLGGADEGVASGKIASALGVKAPSVTGMLKRLADAGWIEYTSGTGAKLSPAGLSEALRVIRRHRLVELFLTQVLKLDWSEVDAEAEALEHAISPRLEQALADYLGEPHEDPHGHPIPSRTGELKARNLKRLSEFRAGDVVVVREAQDDNPDRLRHWRTQGLTPGARVHVLAYQELDDLFEVEVDGTLIRLGSEGLTGLRGELVTANSAQ</sequence>
<evidence type="ECO:0000256" key="11">
    <source>
        <dbReference type="ARBA" id="ARBA00023163"/>
    </source>
</evidence>
<dbReference type="KEGG" id="gms:SOIL9_18780"/>
<dbReference type="Gene3D" id="2.30.30.90">
    <property type="match status" value="1"/>
</dbReference>
<evidence type="ECO:0000256" key="8">
    <source>
        <dbReference type="ARBA" id="ARBA00023015"/>
    </source>
</evidence>
<dbReference type="RefSeq" id="WP_162670200.1">
    <property type="nucleotide sequence ID" value="NZ_LR593886.1"/>
</dbReference>
<dbReference type="InterPro" id="IPR008988">
    <property type="entry name" value="Transcriptional_repressor_C"/>
</dbReference>
<organism evidence="16 17">
    <name type="scientific">Gemmata massiliana</name>
    <dbReference type="NCBI Taxonomy" id="1210884"/>
    <lineage>
        <taxon>Bacteria</taxon>
        <taxon>Pseudomonadati</taxon>
        <taxon>Planctomycetota</taxon>
        <taxon>Planctomycetia</taxon>
        <taxon>Gemmatales</taxon>
        <taxon>Gemmataceae</taxon>
        <taxon>Gemmata</taxon>
    </lineage>
</organism>
<dbReference type="GO" id="GO:0046914">
    <property type="term" value="F:transition metal ion binding"/>
    <property type="evidence" value="ECO:0007669"/>
    <property type="project" value="InterPro"/>
</dbReference>
<name>A0A6P2D5T8_9BACT</name>
<dbReference type="InterPro" id="IPR038157">
    <property type="entry name" value="FeoA_core_dom"/>
</dbReference>
<gene>
    <name evidence="16" type="ORF">SOIL9_18780</name>
</gene>
<dbReference type="PANTHER" id="PTHR33238:SF11">
    <property type="entry name" value="TRANSCRIPTIONAL REGULATOR MNTR"/>
    <property type="match status" value="1"/>
</dbReference>
<protein>
    <recommendedName>
        <fullName evidence="4">Transcriptional regulator MntR</fullName>
    </recommendedName>
    <alternativeName>
        <fullName evidence="14">Manganese transport regulator</fullName>
    </alternativeName>
</protein>
<dbReference type="Gene3D" id="1.10.10.10">
    <property type="entry name" value="Winged helix-like DNA-binding domain superfamily/Winged helix DNA-binding domain"/>
    <property type="match status" value="1"/>
</dbReference>
<dbReference type="GO" id="GO:0003700">
    <property type="term" value="F:DNA-binding transcription factor activity"/>
    <property type="evidence" value="ECO:0007669"/>
    <property type="project" value="InterPro"/>
</dbReference>
<dbReference type="Pfam" id="PF02742">
    <property type="entry name" value="Fe_dep_repr_C"/>
    <property type="match status" value="1"/>
</dbReference>
<evidence type="ECO:0000256" key="12">
    <source>
        <dbReference type="ARBA" id="ARBA00023211"/>
    </source>
</evidence>
<dbReference type="SUPFAM" id="SSF46785">
    <property type="entry name" value="Winged helix' DNA-binding domain"/>
    <property type="match status" value="1"/>
</dbReference>
<accession>A0A6P2D5T8</accession>
<dbReference type="SMART" id="SM00529">
    <property type="entry name" value="HTH_DTXR"/>
    <property type="match status" value="1"/>
</dbReference>
<dbReference type="SUPFAM" id="SSF47979">
    <property type="entry name" value="Iron-dependent repressor protein, dimerization domain"/>
    <property type="match status" value="1"/>
</dbReference>
<dbReference type="InterPro" id="IPR007167">
    <property type="entry name" value="Fe-transptr_FeoA-like"/>
</dbReference>
<dbReference type="AlphaFoldDB" id="A0A6P2D5T8"/>
<dbReference type="Gene3D" id="1.10.60.10">
    <property type="entry name" value="Iron dependent repressor, metal binding and dimerisation domain"/>
    <property type="match status" value="1"/>
</dbReference>
<keyword evidence="17" id="KW-1185">Reference proteome</keyword>
<keyword evidence="7" id="KW-0408">Iron</keyword>
<dbReference type="InterPro" id="IPR001367">
    <property type="entry name" value="Fe_dep_repressor"/>
</dbReference>
<comment type="function">
    <text evidence="13">In the presence of manganese, represses expression of mntH and mntS. Up-regulates expression of mntP.</text>
</comment>
<evidence type="ECO:0000256" key="1">
    <source>
        <dbReference type="ARBA" id="ARBA00004496"/>
    </source>
</evidence>
<evidence type="ECO:0000256" key="5">
    <source>
        <dbReference type="ARBA" id="ARBA00022490"/>
    </source>
</evidence>
<evidence type="ECO:0000313" key="16">
    <source>
        <dbReference type="EMBL" id="VTR95836.1"/>
    </source>
</evidence>
<dbReference type="GO" id="GO:0046983">
    <property type="term" value="F:protein dimerization activity"/>
    <property type="evidence" value="ECO:0007669"/>
    <property type="project" value="InterPro"/>
</dbReference>
<proteinExistence type="inferred from homology"/>
<dbReference type="InterPro" id="IPR022689">
    <property type="entry name" value="Iron_dep_repressor"/>
</dbReference>
<dbReference type="GO" id="GO:0003677">
    <property type="term" value="F:DNA binding"/>
    <property type="evidence" value="ECO:0007669"/>
    <property type="project" value="UniProtKB-KW"/>
</dbReference>
<dbReference type="GO" id="GO:0005737">
    <property type="term" value="C:cytoplasm"/>
    <property type="evidence" value="ECO:0007669"/>
    <property type="project" value="UniProtKB-SubCell"/>
</dbReference>
<dbReference type="PROSITE" id="PS50944">
    <property type="entry name" value="HTH_DTXR"/>
    <property type="match status" value="1"/>
</dbReference>
<keyword evidence="12" id="KW-0464">Manganese</keyword>
<dbReference type="Proteomes" id="UP000464178">
    <property type="component" value="Chromosome"/>
</dbReference>
<comment type="subunit">
    <text evidence="3">Homodimer.</text>
</comment>
<evidence type="ECO:0000256" key="6">
    <source>
        <dbReference type="ARBA" id="ARBA00022491"/>
    </source>
</evidence>
<dbReference type="InterPro" id="IPR022687">
    <property type="entry name" value="HTH_DTXR"/>
</dbReference>
<evidence type="ECO:0000256" key="9">
    <source>
        <dbReference type="ARBA" id="ARBA00023125"/>
    </source>
</evidence>
<evidence type="ECO:0000256" key="7">
    <source>
        <dbReference type="ARBA" id="ARBA00023004"/>
    </source>
</evidence>
<feature type="domain" description="HTH dtxR-type" evidence="15">
    <location>
        <begin position="1"/>
        <end position="66"/>
    </location>
</feature>
<dbReference type="InterPro" id="IPR036388">
    <property type="entry name" value="WH-like_DNA-bd_sf"/>
</dbReference>
<evidence type="ECO:0000256" key="4">
    <source>
        <dbReference type="ARBA" id="ARBA00022386"/>
    </source>
</evidence>
<keyword evidence="11" id="KW-0804">Transcription</keyword>